<dbReference type="AlphaFoldDB" id="A0A2H0TYD2"/>
<sequence length="179" mass="20452">MKLFFKKRLNRQVFEVSISLVVILSFFVNTLLPQIVEAQPSYFSAISNIFAKDSQEDAVLANSFPDMDEAEPRYVVLAVMTAYSSEAAQTDNTPCIPADSSYNLCEHYEQDGEQNTIATNFLPMGTKVRFPDLYGDKIFIVRDRMNARYGNGRGDIWMPTKAEAKIFGVKRVKMEIYYR</sequence>
<comment type="caution">
    <text evidence="1">The sequence shown here is derived from an EMBL/GenBank/DDBJ whole genome shotgun (WGS) entry which is preliminary data.</text>
</comment>
<protein>
    <recommendedName>
        <fullName evidence="3">3D domain-containing protein</fullName>
    </recommendedName>
</protein>
<dbReference type="Proteomes" id="UP000230852">
    <property type="component" value="Unassembled WGS sequence"/>
</dbReference>
<evidence type="ECO:0008006" key="3">
    <source>
        <dbReference type="Google" id="ProtNLM"/>
    </source>
</evidence>
<gene>
    <name evidence="1" type="ORF">COU28_02720</name>
</gene>
<dbReference type="CDD" id="cd22784">
    <property type="entry name" value="DPBB_MltA_YuiC-like"/>
    <property type="match status" value="1"/>
</dbReference>
<reference evidence="2" key="1">
    <citation type="submission" date="2017-09" db="EMBL/GenBank/DDBJ databases">
        <title>Depth-based differentiation of microbial function through sediment-hosted aquifers and enrichment of novel symbionts in the deep terrestrial subsurface.</title>
        <authorList>
            <person name="Probst A.J."/>
            <person name="Ladd B."/>
            <person name="Jarett J.K."/>
            <person name="Geller-Mcgrath D.E."/>
            <person name="Sieber C.M.K."/>
            <person name="Emerson J.B."/>
            <person name="Anantharaman K."/>
            <person name="Thomas B.C."/>
            <person name="Malmstrom R."/>
            <person name="Stieglmeier M."/>
            <person name="Klingl A."/>
            <person name="Woyke T."/>
            <person name="Ryan C.M."/>
            <person name="Banfield J.F."/>
        </authorList>
    </citation>
    <scope>NUCLEOTIDE SEQUENCE [LARGE SCALE GENOMIC DNA]</scope>
</reference>
<dbReference type="EMBL" id="PFBU01000054">
    <property type="protein sequence ID" value="PIR78239.1"/>
    <property type="molecule type" value="Genomic_DNA"/>
</dbReference>
<accession>A0A2H0TYD2</accession>
<organism evidence="1 2">
    <name type="scientific">Candidatus Magasanikbacteria bacterium CG10_big_fil_rev_8_21_14_0_10_36_16</name>
    <dbReference type="NCBI Taxonomy" id="1974645"/>
    <lineage>
        <taxon>Bacteria</taxon>
        <taxon>Candidatus Magasanikiibacteriota</taxon>
    </lineage>
</organism>
<evidence type="ECO:0000313" key="2">
    <source>
        <dbReference type="Proteomes" id="UP000230852"/>
    </source>
</evidence>
<evidence type="ECO:0000313" key="1">
    <source>
        <dbReference type="EMBL" id="PIR78239.1"/>
    </source>
</evidence>
<name>A0A2H0TYD2_9BACT</name>
<proteinExistence type="predicted"/>